<evidence type="ECO:0000256" key="1">
    <source>
        <dbReference type="SAM" id="MobiDB-lite"/>
    </source>
</evidence>
<keyword evidence="3" id="KW-1185">Reference proteome</keyword>
<sequence length="150" mass="16463">MQGPEENSNVGTGFSINSLSPEYRAESNRNAANGQRWIVDTGSGLRTTDTQGYLDQAFRRNSDEYRRGSSYSGVEMLDTSDHLSSRISQHTTVTSSNGYGLYPTVQPTMVPSTLPEDLEEVVDDCDSPLTSADDPDVEELCALFERLTIA</sequence>
<reference evidence="2 3" key="1">
    <citation type="submission" date="2024-05" db="EMBL/GenBank/DDBJ databases">
        <title>A draft genome resource for the thread blight pathogen Marasmius tenuissimus strain MS-2.</title>
        <authorList>
            <person name="Yulfo-Soto G.E."/>
            <person name="Baruah I.K."/>
            <person name="Amoako-Attah I."/>
            <person name="Bukari Y."/>
            <person name="Meinhardt L.W."/>
            <person name="Bailey B.A."/>
            <person name="Cohen S.P."/>
        </authorList>
    </citation>
    <scope>NUCLEOTIDE SEQUENCE [LARGE SCALE GENOMIC DNA]</scope>
    <source>
        <strain evidence="2 3">MS-2</strain>
    </source>
</reference>
<dbReference type="Proteomes" id="UP001437256">
    <property type="component" value="Unassembled WGS sequence"/>
</dbReference>
<evidence type="ECO:0000313" key="3">
    <source>
        <dbReference type="Proteomes" id="UP001437256"/>
    </source>
</evidence>
<name>A0ABR2Z9U2_9AGAR</name>
<feature type="compositionally biased region" description="Polar residues" evidence="1">
    <location>
        <begin position="1"/>
        <end position="20"/>
    </location>
</feature>
<proteinExistence type="predicted"/>
<protein>
    <submittedName>
        <fullName evidence="2">Uncharacterized protein</fullName>
    </submittedName>
</protein>
<evidence type="ECO:0000313" key="2">
    <source>
        <dbReference type="EMBL" id="KAL0058442.1"/>
    </source>
</evidence>
<dbReference type="EMBL" id="JBBXMP010000315">
    <property type="protein sequence ID" value="KAL0058442.1"/>
    <property type="molecule type" value="Genomic_DNA"/>
</dbReference>
<gene>
    <name evidence="2" type="ORF">AAF712_014886</name>
</gene>
<organism evidence="2 3">
    <name type="scientific">Marasmius tenuissimus</name>
    <dbReference type="NCBI Taxonomy" id="585030"/>
    <lineage>
        <taxon>Eukaryota</taxon>
        <taxon>Fungi</taxon>
        <taxon>Dikarya</taxon>
        <taxon>Basidiomycota</taxon>
        <taxon>Agaricomycotina</taxon>
        <taxon>Agaricomycetes</taxon>
        <taxon>Agaricomycetidae</taxon>
        <taxon>Agaricales</taxon>
        <taxon>Marasmiineae</taxon>
        <taxon>Marasmiaceae</taxon>
        <taxon>Marasmius</taxon>
    </lineage>
</organism>
<accession>A0ABR2Z9U2</accession>
<feature type="region of interest" description="Disordered" evidence="1">
    <location>
        <begin position="1"/>
        <end position="52"/>
    </location>
</feature>
<comment type="caution">
    <text evidence="2">The sequence shown here is derived from an EMBL/GenBank/DDBJ whole genome shotgun (WGS) entry which is preliminary data.</text>
</comment>